<dbReference type="RefSeq" id="WP_269604802.1">
    <property type="nucleotide sequence ID" value="NZ_JAPWIJ010000005.1"/>
</dbReference>
<accession>A0ABT4MEP0</accession>
<evidence type="ECO:0000256" key="6">
    <source>
        <dbReference type="SAM" id="MobiDB-lite"/>
    </source>
</evidence>
<dbReference type="InterPro" id="IPR017941">
    <property type="entry name" value="Rieske_2Fe-2S"/>
</dbReference>
<dbReference type="PANTHER" id="PTHR21266">
    <property type="entry name" value="IRON-SULFUR DOMAIN CONTAINING PROTEIN"/>
    <property type="match status" value="1"/>
</dbReference>
<evidence type="ECO:0000256" key="1">
    <source>
        <dbReference type="ARBA" id="ARBA00022714"/>
    </source>
</evidence>
<keyword evidence="1" id="KW-0001">2Fe-2S</keyword>
<dbReference type="Pfam" id="PF00355">
    <property type="entry name" value="Rieske"/>
    <property type="match status" value="1"/>
</dbReference>
<feature type="region of interest" description="Disordered" evidence="6">
    <location>
        <begin position="519"/>
        <end position="548"/>
    </location>
</feature>
<dbReference type="PROSITE" id="PS51296">
    <property type="entry name" value="RIESKE"/>
    <property type="match status" value="1"/>
</dbReference>
<dbReference type="Proteomes" id="UP001081071">
    <property type="component" value="Unassembled WGS sequence"/>
</dbReference>
<evidence type="ECO:0000313" key="8">
    <source>
        <dbReference type="EMBL" id="MCZ4519432.1"/>
    </source>
</evidence>
<gene>
    <name evidence="8" type="ORF">O4220_12985</name>
</gene>
<evidence type="ECO:0000256" key="2">
    <source>
        <dbReference type="ARBA" id="ARBA00022723"/>
    </source>
</evidence>
<evidence type="ECO:0000256" key="3">
    <source>
        <dbReference type="ARBA" id="ARBA00023002"/>
    </source>
</evidence>
<dbReference type="Gene3D" id="2.102.10.10">
    <property type="entry name" value="Rieske [2Fe-2S] iron-sulphur domain"/>
    <property type="match status" value="1"/>
</dbReference>
<evidence type="ECO:0000313" key="9">
    <source>
        <dbReference type="Proteomes" id="UP001081071"/>
    </source>
</evidence>
<evidence type="ECO:0000256" key="5">
    <source>
        <dbReference type="ARBA" id="ARBA00023014"/>
    </source>
</evidence>
<dbReference type="CDD" id="cd03479">
    <property type="entry name" value="Rieske_RO_Alpha_PhDO_like"/>
    <property type="match status" value="1"/>
</dbReference>
<keyword evidence="2" id="KW-0479">Metal-binding</keyword>
<keyword evidence="3" id="KW-0560">Oxidoreductase</keyword>
<dbReference type="Gene3D" id="3.90.380.10">
    <property type="entry name" value="Naphthalene 1,2-dioxygenase Alpha Subunit, Chain A, domain 1"/>
    <property type="match status" value="1"/>
</dbReference>
<dbReference type="InterPro" id="IPR045623">
    <property type="entry name" value="LigXa_C"/>
</dbReference>
<dbReference type="PANTHER" id="PTHR21266:SF59">
    <property type="entry name" value="BLR4922 PROTEIN"/>
    <property type="match status" value="1"/>
</dbReference>
<comment type="caution">
    <text evidence="8">The sequence shown here is derived from an EMBL/GenBank/DDBJ whole genome shotgun (WGS) entry which is preliminary data.</text>
</comment>
<evidence type="ECO:0000256" key="4">
    <source>
        <dbReference type="ARBA" id="ARBA00023004"/>
    </source>
</evidence>
<dbReference type="EMBL" id="JAPWIJ010000005">
    <property type="protein sequence ID" value="MCZ4519432.1"/>
    <property type="molecule type" value="Genomic_DNA"/>
</dbReference>
<sequence length="548" mass="61428">MADDLDRRCTGLFHKPDIVQCTDSTHRIRVLRRFDQPNSLFIRLFADGTEISITKSLIPECIQILFVQKGDTAMRQEDNKTLTGTGPGTPAGDWMRLYWQPVALSEELDTDRAAVPVRVLGEDLVLFRNEDLSLGLIDRRCAHRGADLSLGRLEDGGLRCYFHGWLFEGSGQCLQTPAEPDDSPLASKVKIKSYPVVERNGIMWGYLGTETPPKLPALDCFAAPEDYTFAFKGFLDCNWLQALEVGIDPAHASYLHRFENDEDTEDGYGKQFRNASLGTDLPMTKILREYSRPEISNARTEYGQRIVALRTLDKDGLDGSSTHVRISHQVFPHGITIPLSSTIAITQWHVPIDDTSCYWYAMFTSLDEPVDKELMRAQRIDAITLPDYKPVRNRANQYQFDAEEQRTETYTGLGKDINAHDQMAVEGQGYIYDRSREHLSRSDRAIVTYRRMVLSAIEAVAEGRSPHTLLTDTAEVESRGPIPLDGIGPTGEWESYWAQSIADLRKASPWASELVAALTTGPAGIPGSPTEPDRSQSTDAYDRTDTKD</sequence>
<organism evidence="8 9">
    <name type="scientific">Rhodococcus ruber</name>
    <dbReference type="NCBI Taxonomy" id="1830"/>
    <lineage>
        <taxon>Bacteria</taxon>
        <taxon>Bacillati</taxon>
        <taxon>Actinomycetota</taxon>
        <taxon>Actinomycetes</taxon>
        <taxon>Mycobacteriales</taxon>
        <taxon>Nocardiaceae</taxon>
        <taxon>Rhodococcus</taxon>
    </lineage>
</organism>
<feature type="domain" description="Rieske" evidence="7">
    <location>
        <begin position="99"/>
        <end position="205"/>
    </location>
</feature>
<dbReference type="InterPro" id="IPR050584">
    <property type="entry name" value="Cholesterol_7-desaturase"/>
</dbReference>
<feature type="compositionally biased region" description="Basic and acidic residues" evidence="6">
    <location>
        <begin position="531"/>
        <end position="548"/>
    </location>
</feature>
<keyword evidence="5" id="KW-0411">Iron-sulfur</keyword>
<keyword evidence="9" id="KW-1185">Reference proteome</keyword>
<dbReference type="SUPFAM" id="SSF50022">
    <property type="entry name" value="ISP domain"/>
    <property type="match status" value="1"/>
</dbReference>
<dbReference type="CDD" id="cd08878">
    <property type="entry name" value="RHO_alpha_C_DMO-like"/>
    <property type="match status" value="1"/>
</dbReference>
<evidence type="ECO:0000259" key="7">
    <source>
        <dbReference type="PROSITE" id="PS51296"/>
    </source>
</evidence>
<reference evidence="8" key="1">
    <citation type="submission" date="2022-12" db="EMBL/GenBank/DDBJ databases">
        <authorList>
            <person name="Krivoruchko A.V."/>
            <person name="Elkin A."/>
        </authorList>
    </citation>
    <scope>NUCLEOTIDE SEQUENCE</scope>
    <source>
        <strain evidence="8">IEGM 1391</strain>
    </source>
</reference>
<keyword evidence="8" id="KW-0223">Dioxygenase</keyword>
<keyword evidence="4" id="KW-0408">Iron</keyword>
<protein>
    <submittedName>
        <fullName evidence="8">Aromatic ring-hydroxylating dioxygenase subunit alpha</fullName>
    </submittedName>
</protein>
<dbReference type="InterPro" id="IPR036922">
    <property type="entry name" value="Rieske_2Fe-2S_sf"/>
</dbReference>
<proteinExistence type="predicted"/>
<dbReference type="SUPFAM" id="SSF55961">
    <property type="entry name" value="Bet v1-like"/>
    <property type="match status" value="1"/>
</dbReference>
<name>A0ABT4MEP0_9NOCA</name>
<dbReference type="GO" id="GO:0051213">
    <property type="term" value="F:dioxygenase activity"/>
    <property type="evidence" value="ECO:0007669"/>
    <property type="project" value="UniProtKB-KW"/>
</dbReference>
<dbReference type="Pfam" id="PF19301">
    <property type="entry name" value="LigXa_C"/>
    <property type="match status" value="1"/>
</dbReference>